<dbReference type="AlphaFoldDB" id="A0A975FW91"/>
<dbReference type="PANTHER" id="PTHR43372:SF4">
    <property type="entry name" value="FATTY-ACID AMIDE HYDROLASE 2"/>
    <property type="match status" value="1"/>
</dbReference>
<dbReference type="GO" id="GO:0004040">
    <property type="term" value="F:amidase activity"/>
    <property type="evidence" value="ECO:0007669"/>
    <property type="project" value="UniProtKB-EC"/>
</dbReference>
<keyword evidence="3" id="KW-1185">Reference proteome</keyword>
<dbReference type="EMBL" id="CP073078">
    <property type="protein sequence ID" value="QUD86455.1"/>
    <property type="molecule type" value="Genomic_DNA"/>
</dbReference>
<dbReference type="InterPro" id="IPR023631">
    <property type="entry name" value="Amidase_dom"/>
</dbReference>
<gene>
    <name evidence="2" type="ORF">KCG34_15300</name>
</gene>
<dbReference type="RefSeq" id="WP_211936507.1">
    <property type="nucleotide sequence ID" value="NZ_CP073078.1"/>
</dbReference>
<organism evidence="2 3">
    <name type="scientific">Phenylobacterium montanum</name>
    <dbReference type="NCBI Taxonomy" id="2823693"/>
    <lineage>
        <taxon>Bacteria</taxon>
        <taxon>Pseudomonadati</taxon>
        <taxon>Pseudomonadota</taxon>
        <taxon>Alphaproteobacteria</taxon>
        <taxon>Caulobacterales</taxon>
        <taxon>Caulobacteraceae</taxon>
        <taxon>Phenylobacterium</taxon>
    </lineage>
</organism>
<dbReference type="Proteomes" id="UP000676409">
    <property type="component" value="Chromosome"/>
</dbReference>
<evidence type="ECO:0000313" key="2">
    <source>
        <dbReference type="EMBL" id="QUD86455.1"/>
    </source>
</evidence>
<keyword evidence="2" id="KW-0378">Hydrolase</keyword>
<proteinExistence type="predicted"/>
<evidence type="ECO:0000259" key="1">
    <source>
        <dbReference type="Pfam" id="PF01425"/>
    </source>
</evidence>
<feature type="domain" description="Amidase" evidence="1">
    <location>
        <begin position="22"/>
        <end position="464"/>
    </location>
</feature>
<dbReference type="EC" id="3.5.1.4" evidence="2"/>
<protein>
    <submittedName>
        <fullName evidence="2">Amidase</fullName>
        <ecNumber evidence="2">3.5.1.4</ecNumber>
    </submittedName>
</protein>
<name>A0A975FW91_9CAUL</name>
<dbReference type="InterPro" id="IPR052739">
    <property type="entry name" value="FAAH2"/>
</dbReference>
<dbReference type="Gene3D" id="3.90.1300.10">
    <property type="entry name" value="Amidase signature (AS) domain"/>
    <property type="match status" value="1"/>
</dbReference>
<dbReference type="KEGG" id="caul:KCG34_15300"/>
<accession>A0A975FW91</accession>
<dbReference type="GO" id="GO:0012505">
    <property type="term" value="C:endomembrane system"/>
    <property type="evidence" value="ECO:0007669"/>
    <property type="project" value="TreeGrafter"/>
</dbReference>
<dbReference type="PANTHER" id="PTHR43372">
    <property type="entry name" value="FATTY-ACID AMIDE HYDROLASE"/>
    <property type="match status" value="1"/>
</dbReference>
<sequence length="483" mass="50552">MDYLDAHDTLAELEAGRVSAMELAEAAIARIEARDGEINAVVVRDFERALEAAGAADAARARGERRPLLGLPMTVKEGFNIAGLPTTWGLPGTEGLPVPEDAVGVRRLKAAGAVVLGKTNAPTMLSDWQTANPVYGLTRNPWDLERTPGGSSGGGAAALAAGFTSLEFGSDLAASLRAPAAFCGVFAHKPSHGLVPQRGFAPPGAPAFSPAPAIDLAVVGPMARSARDLALALDATAGSDEREAVGYRLALPPPRHERLGDYRVLVVDAHPLLPTEPGIRARLHEVAGALEREGCRVVRDSKLLPDLSALSELFMTLLISQISADMPAEAFAGAQAAAAGLPADVRGVEAAGLRGRALSHRDWIAADRQRAGFARAFTELFGDFDVVLCPSMPVAAFRHRAPEDEGGTILIDGTRVSYFSLPLWCVLASTTGNPATCLPVGLDAAGLPIGVQVVGPFLEDRTCLRCASLLEKVIGGFQRPPGW</sequence>
<dbReference type="NCBIfam" id="NF004816">
    <property type="entry name" value="PRK06170.1"/>
    <property type="match status" value="1"/>
</dbReference>
<reference evidence="2" key="1">
    <citation type="submission" date="2021-04" db="EMBL/GenBank/DDBJ databases">
        <title>The complete genome sequence of Caulobacter sp. S6.</title>
        <authorList>
            <person name="Tang Y."/>
            <person name="Ouyang W."/>
            <person name="Liu Q."/>
            <person name="Huang B."/>
            <person name="Guo Z."/>
            <person name="Lei P."/>
        </authorList>
    </citation>
    <scope>NUCLEOTIDE SEQUENCE</scope>
    <source>
        <strain evidence="2">S6</strain>
    </source>
</reference>
<evidence type="ECO:0000313" key="3">
    <source>
        <dbReference type="Proteomes" id="UP000676409"/>
    </source>
</evidence>
<dbReference type="InterPro" id="IPR036928">
    <property type="entry name" value="AS_sf"/>
</dbReference>
<dbReference type="SUPFAM" id="SSF75304">
    <property type="entry name" value="Amidase signature (AS) enzymes"/>
    <property type="match status" value="1"/>
</dbReference>
<dbReference type="Pfam" id="PF01425">
    <property type="entry name" value="Amidase"/>
    <property type="match status" value="1"/>
</dbReference>